<organism evidence="9 10">
    <name type="scientific">Phanerochaete carnosa (strain HHB-10118-sp)</name>
    <name type="common">White-rot fungus</name>
    <name type="synonym">Peniophora carnosa</name>
    <dbReference type="NCBI Taxonomy" id="650164"/>
    <lineage>
        <taxon>Eukaryota</taxon>
        <taxon>Fungi</taxon>
        <taxon>Dikarya</taxon>
        <taxon>Basidiomycota</taxon>
        <taxon>Agaricomycotina</taxon>
        <taxon>Agaricomycetes</taxon>
        <taxon>Polyporales</taxon>
        <taxon>Phanerochaetaceae</taxon>
        <taxon>Phanerochaete</taxon>
    </lineage>
</organism>
<evidence type="ECO:0000256" key="7">
    <source>
        <dbReference type="ARBA" id="ARBA00037986"/>
    </source>
</evidence>
<dbReference type="EMBL" id="JH930470">
    <property type="protein sequence ID" value="EKM58658.1"/>
    <property type="molecule type" value="Genomic_DNA"/>
</dbReference>
<dbReference type="GeneID" id="18915683"/>
<dbReference type="InParanoid" id="K5W434"/>
<dbReference type="PANTHER" id="PTHR43739:SF2">
    <property type="entry name" value="OLIGOXYLOGLUCAN-REDUCING END-SPECIFIC XYLOGLUCANASE-RELATED"/>
    <property type="match status" value="1"/>
</dbReference>
<evidence type="ECO:0000313" key="10">
    <source>
        <dbReference type="Proteomes" id="UP000008370"/>
    </source>
</evidence>
<feature type="signal peptide" evidence="8">
    <location>
        <begin position="1"/>
        <end position="20"/>
    </location>
</feature>
<dbReference type="RefSeq" id="XP_007393961.1">
    <property type="nucleotide sequence ID" value="XM_007393899.1"/>
</dbReference>
<dbReference type="AlphaFoldDB" id="K5W434"/>
<evidence type="ECO:0000256" key="8">
    <source>
        <dbReference type="SAM" id="SignalP"/>
    </source>
</evidence>
<comment type="similarity">
    <text evidence="7">Belongs to the glycosyl hydrolase 74 family.</text>
</comment>
<dbReference type="HOGENOM" id="CLU_004180_1_1_1"/>
<dbReference type="Proteomes" id="UP000008370">
    <property type="component" value="Unassembled WGS sequence"/>
</dbReference>
<protein>
    <submittedName>
        <fullName evidence="9">Glycoside hydrolase family 74 protein</fullName>
    </submittedName>
</protein>
<dbReference type="InterPro" id="IPR052025">
    <property type="entry name" value="Xyloglucanase_GH74"/>
</dbReference>
<reference evidence="9 10" key="1">
    <citation type="journal article" date="2012" name="BMC Genomics">
        <title>Comparative genomics of the white-rot fungi, Phanerochaete carnosa and P. chrysosporium, to elucidate the genetic basis of the distinct wood types they colonize.</title>
        <authorList>
            <person name="Suzuki H."/>
            <person name="MacDonald J."/>
            <person name="Syed K."/>
            <person name="Salamov A."/>
            <person name="Hori C."/>
            <person name="Aerts A."/>
            <person name="Henrissat B."/>
            <person name="Wiebenga A."/>
            <person name="vanKuyk P.A."/>
            <person name="Barry K."/>
            <person name="Lindquist E."/>
            <person name="LaButti K."/>
            <person name="Lapidus A."/>
            <person name="Lucas S."/>
            <person name="Coutinho P."/>
            <person name="Gong Y."/>
            <person name="Samejima M."/>
            <person name="Mahadevan R."/>
            <person name="Abou-Zaid M."/>
            <person name="de Vries R.P."/>
            <person name="Igarashi K."/>
            <person name="Yadav J.S."/>
            <person name="Grigoriev I.V."/>
            <person name="Master E.R."/>
        </authorList>
    </citation>
    <scope>NUCLEOTIDE SEQUENCE [LARGE SCALE GENOMIC DNA]</scope>
    <source>
        <strain evidence="9 10">HHB-10118-sp</strain>
    </source>
</reference>
<dbReference type="OrthoDB" id="2151161at2759"/>
<evidence type="ECO:0000256" key="5">
    <source>
        <dbReference type="ARBA" id="ARBA00023295"/>
    </source>
</evidence>
<dbReference type="KEGG" id="pco:PHACADRAFT_253139"/>
<proteinExistence type="inferred from homology"/>
<name>K5W434_PHACS</name>
<dbReference type="InterPro" id="IPR015943">
    <property type="entry name" value="WD40/YVTN_repeat-like_dom_sf"/>
</dbReference>
<dbReference type="SUPFAM" id="SSF110296">
    <property type="entry name" value="Oligoxyloglucan reducing end-specific cellobiohydrolase"/>
    <property type="match status" value="1"/>
</dbReference>
<gene>
    <name evidence="9" type="ORF">PHACADRAFT_253139</name>
</gene>
<evidence type="ECO:0000256" key="3">
    <source>
        <dbReference type="ARBA" id="ARBA00023001"/>
    </source>
</evidence>
<keyword evidence="4" id="KW-0119">Carbohydrate metabolism</keyword>
<evidence type="ECO:0000256" key="6">
    <source>
        <dbReference type="ARBA" id="ARBA00023326"/>
    </source>
</evidence>
<sequence>MLSWMLLPAFFGLGPSLLSAAAVLTAPTPEISTQSYTWKNVRIGGGGGFVPGIVFNPTEKGLAYLRTDIGGVYKLNSDDSWTPLVDFADNTHWDYWGSDALATDPVDTQRLYIAAGMYTNSWDPNNGTILASTDQGKTFTESSLPFKVGGNMPGRGTGERLAVDPHSNNILLFGARSGHGLWKSTDFGATWTQVTSLPDSGTYAPDPTDSSGINSDPTGVTFVTFDSTSGATGQATPRIFVGVASVGSPNIFVSDDAGQSWSAIQGTNSSWMAHKGVLSPKEGALYLSTSDGVGPNDGTIGALYKYDIASGNITNISPVSGSDLTFGFGGLAVDLQESGTVMVAALNSWWPDGQVWRTTDGGSTWSPLWEWEDYPVLNKYYAYDDSLAPWIGPDYTNPAIIQQIGWWMEALAIDPFDSNHWLYGTGETVYGGHDLLDWDTVHNVTLKSLADGIEEDAVEGLISPPAGPPLLSAVGDNGGFVHLNLDTAPTAAARFSPLWSTNV</sequence>
<keyword evidence="2 9" id="KW-0378">Hydrolase</keyword>
<dbReference type="FunFam" id="2.130.10.10:FF:000534">
    <property type="entry name" value="Xyloglucanase Xgh74A"/>
    <property type="match status" value="1"/>
</dbReference>
<dbReference type="GO" id="GO:0030245">
    <property type="term" value="P:cellulose catabolic process"/>
    <property type="evidence" value="ECO:0007669"/>
    <property type="project" value="UniProtKB-KW"/>
</dbReference>
<dbReference type="Gene3D" id="2.130.10.10">
    <property type="entry name" value="YVTN repeat-like/Quinoprotein amine dehydrogenase"/>
    <property type="match status" value="2"/>
</dbReference>
<feature type="non-terminal residue" evidence="9">
    <location>
        <position position="503"/>
    </location>
</feature>
<dbReference type="CDD" id="cd15482">
    <property type="entry name" value="Sialidase_non-viral"/>
    <property type="match status" value="1"/>
</dbReference>
<accession>K5W434</accession>
<evidence type="ECO:0000313" key="9">
    <source>
        <dbReference type="EMBL" id="EKM58658.1"/>
    </source>
</evidence>
<keyword evidence="10" id="KW-1185">Reference proteome</keyword>
<dbReference type="STRING" id="650164.K5W434"/>
<evidence type="ECO:0000256" key="2">
    <source>
        <dbReference type="ARBA" id="ARBA00022801"/>
    </source>
</evidence>
<dbReference type="PANTHER" id="PTHR43739">
    <property type="entry name" value="XYLOGLUCANASE (EUROFUNG)"/>
    <property type="match status" value="1"/>
</dbReference>
<keyword evidence="3" id="KW-0136">Cellulose degradation</keyword>
<dbReference type="GO" id="GO:0010411">
    <property type="term" value="P:xyloglucan metabolic process"/>
    <property type="evidence" value="ECO:0007669"/>
    <property type="project" value="TreeGrafter"/>
</dbReference>
<evidence type="ECO:0000256" key="1">
    <source>
        <dbReference type="ARBA" id="ARBA00022729"/>
    </source>
</evidence>
<keyword evidence="5" id="KW-0326">Glycosidase</keyword>
<dbReference type="GO" id="GO:0016798">
    <property type="term" value="F:hydrolase activity, acting on glycosyl bonds"/>
    <property type="evidence" value="ECO:0007669"/>
    <property type="project" value="UniProtKB-KW"/>
</dbReference>
<keyword evidence="6" id="KW-0624">Polysaccharide degradation</keyword>
<evidence type="ECO:0000256" key="4">
    <source>
        <dbReference type="ARBA" id="ARBA00023277"/>
    </source>
</evidence>
<keyword evidence="1 8" id="KW-0732">Signal</keyword>
<feature type="chain" id="PRO_5003885390" evidence="8">
    <location>
        <begin position="21"/>
        <end position="503"/>
    </location>
</feature>